<dbReference type="PANTHER" id="PTHR32303">
    <property type="entry name" value="QUINOPROTEIN ALCOHOL DEHYDROGENASE (CYTOCHROME C)"/>
    <property type="match status" value="1"/>
</dbReference>
<dbReference type="InterPro" id="IPR018391">
    <property type="entry name" value="PQQ_b-propeller_rpt"/>
</dbReference>
<proteinExistence type="inferred from homology"/>
<dbReference type="InterPro" id="IPR002372">
    <property type="entry name" value="PQQ_rpt_dom"/>
</dbReference>
<evidence type="ECO:0000256" key="4">
    <source>
        <dbReference type="SAM" id="MobiDB-lite"/>
    </source>
</evidence>
<dbReference type="Gene3D" id="2.140.10.10">
    <property type="entry name" value="Quinoprotein alcohol dehydrogenase-like superfamily"/>
    <property type="match status" value="1"/>
</dbReference>
<comment type="cofactor">
    <cofactor evidence="1">
        <name>pyrroloquinoline quinone</name>
        <dbReference type="ChEBI" id="CHEBI:58442"/>
    </cofactor>
</comment>
<feature type="domain" description="Pyrrolo-quinoline quinone repeat" evidence="5">
    <location>
        <begin position="35"/>
        <end position="622"/>
    </location>
</feature>
<protein>
    <submittedName>
        <fullName evidence="6">Pyrroloquinoline quinone-dependent dehydrogenase</fullName>
    </submittedName>
</protein>
<dbReference type="EMBL" id="CP089982">
    <property type="protein sequence ID" value="WXA96214.1"/>
    <property type="molecule type" value="Genomic_DNA"/>
</dbReference>
<dbReference type="InterPro" id="IPR017511">
    <property type="entry name" value="PQQ_mDH"/>
</dbReference>
<reference evidence="6 7" key="1">
    <citation type="submission" date="2021-12" db="EMBL/GenBank/DDBJ databases">
        <title>Discovery of the Pendulisporaceae a myxobacterial family with distinct sporulation behavior and unique specialized metabolism.</title>
        <authorList>
            <person name="Garcia R."/>
            <person name="Popoff A."/>
            <person name="Bader C.D."/>
            <person name="Loehr J."/>
            <person name="Walesch S."/>
            <person name="Walt C."/>
            <person name="Boldt J."/>
            <person name="Bunk B."/>
            <person name="Haeckl F.J.F.P.J."/>
            <person name="Gunesch A.P."/>
            <person name="Birkelbach J."/>
            <person name="Nuebel U."/>
            <person name="Pietschmann T."/>
            <person name="Bach T."/>
            <person name="Mueller R."/>
        </authorList>
    </citation>
    <scope>NUCLEOTIDE SEQUENCE [LARGE SCALE GENOMIC DNA]</scope>
    <source>
        <strain evidence="6 7">MSr12523</strain>
    </source>
</reference>
<feature type="region of interest" description="Disordered" evidence="4">
    <location>
        <begin position="376"/>
        <end position="408"/>
    </location>
</feature>
<evidence type="ECO:0000256" key="1">
    <source>
        <dbReference type="ARBA" id="ARBA00001931"/>
    </source>
</evidence>
<dbReference type="SMART" id="SM00564">
    <property type="entry name" value="PQQ"/>
    <property type="match status" value="6"/>
</dbReference>
<evidence type="ECO:0000313" key="7">
    <source>
        <dbReference type="Proteomes" id="UP001379533"/>
    </source>
</evidence>
<gene>
    <name evidence="6" type="ORF">LZC95_05115</name>
</gene>
<accession>A0ABZ2KDS4</accession>
<dbReference type="PANTHER" id="PTHR32303:SF4">
    <property type="entry name" value="QUINOPROTEIN GLUCOSE DEHYDROGENASE"/>
    <property type="match status" value="1"/>
</dbReference>
<dbReference type="Pfam" id="PF01011">
    <property type="entry name" value="PQQ"/>
    <property type="match status" value="1"/>
</dbReference>
<evidence type="ECO:0000256" key="3">
    <source>
        <dbReference type="ARBA" id="ARBA00023002"/>
    </source>
</evidence>
<evidence type="ECO:0000313" key="6">
    <source>
        <dbReference type="EMBL" id="WXA96214.1"/>
    </source>
</evidence>
<dbReference type="RefSeq" id="WP_394846830.1">
    <property type="nucleotide sequence ID" value="NZ_CP089982.1"/>
</dbReference>
<dbReference type="SUPFAM" id="SSF50998">
    <property type="entry name" value="Quinoprotein alcohol dehydrogenase-like"/>
    <property type="match status" value="1"/>
</dbReference>
<dbReference type="CDD" id="cd10280">
    <property type="entry name" value="PQQ_mGDH"/>
    <property type="match status" value="1"/>
</dbReference>
<dbReference type="InterPro" id="IPR011047">
    <property type="entry name" value="Quinoprotein_ADH-like_sf"/>
</dbReference>
<dbReference type="Proteomes" id="UP001379533">
    <property type="component" value="Chromosome"/>
</dbReference>
<comment type="similarity">
    <text evidence="2">Belongs to the bacterial PQQ dehydrogenase family.</text>
</comment>
<sequence>MTIRIFPYAGFVGLAWLIAAGWSCKDPFDEAATEWPAYGRDPGGARHSPLAQITRDNVARLGVAWTYRTGDMPNAGESKANTFQATPIYLDGTLYVSSGYNRVFALDPDTGVPRWIFDPKVDTNVPGRYLVSRGISAWRDDGGAVCARRLFVTTTDARLMAIDAATGQLCPGFGTGGTVDLNEGIPDASPGIYSVSSPPAVVGDVVVVGSAVADNVGVDVSPGTVRGFDARTGRLIWAWDPIPRSPADPGYEAWAPEDAARTRAANVWSVMTADPQRDLVFLPTSSPSPDFYGGMRKGPGPHANSVVALRASTGKLVWAFQAIHHDLWDYDVPASPALVRIQRDGQSIDAVTVATKAGNLFFLDRDTGKPLWPVEERPVPPSDVPGEEAHPTQPFSQVTPNLVGDTTLRPEDAWGVTDAEREDCRAMIAGARSEGIFTPPSLHGSIEYPGSLGGINWGGVAVDAGRALLFASVNRFGNVVRLIPRSEPDTPLPGEVIQGQLGTPYKVGRRLLSHPTTRRPCTKPPWGKLVAVDLTTGGIRWEIPVGRFPGTEQLPGSEAWGSFTLGGPIVTDGGLAFLGATQDDAIRAFDTDTGHELWKHALPAGGQATPMTYRSPKGRQFVVIAAGGSIGLGRPAGDHLVAFALP</sequence>
<keyword evidence="7" id="KW-1185">Reference proteome</keyword>
<evidence type="ECO:0000259" key="5">
    <source>
        <dbReference type="Pfam" id="PF01011"/>
    </source>
</evidence>
<evidence type="ECO:0000256" key="2">
    <source>
        <dbReference type="ARBA" id="ARBA00008156"/>
    </source>
</evidence>
<name>A0ABZ2KDS4_9BACT</name>
<organism evidence="6 7">
    <name type="scientific">Pendulispora brunnea</name>
    <dbReference type="NCBI Taxonomy" id="2905690"/>
    <lineage>
        <taxon>Bacteria</taxon>
        <taxon>Pseudomonadati</taxon>
        <taxon>Myxococcota</taxon>
        <taxon>Myxococcia</taxon>
        <taxon>Myxococcales</taxon>
        <taxon>Sorangiineae</taxon>
        <taxon>Pendulisporaceae</taxon>
        <taxon>Pendulispora</taxon>
    </lineage>
</organism>
<keyword evidence="3" id="KW-0560">Oxidoreductase</keyword>